<dbReference type="InterPro" id="IPR039848">
    <property type="entry name" value="Ribosomal_mS35_mt"/>
</dbReference>
<evidence type="ECO:0000259" key="1">
    <source>
        <dbReference type="Pfam" id="PF10213"/>
    </source>
</evidence>
<keyword evidence="2" id="KW-0687">Ribonucleoprotein</keyword>
<evidence type="ECO:0000313" key="3">
    <source>
        <dbReference type="Proteomes" id="UP000177625"/>
    </source>
</evidence>
<dbReference type="GO" id="GO:0003735">
    <property type="term" value="F:structural constituent of ribosome"/>
    <property type="evidence" value="ECO:0007669"/>
    <property type="project" value="InterPro"/>
</dbReference>
<gene>
    <name evidence="2" type="ORF">RSE6_00986</name>
</gene>
<organism evidence="2 3">
    <name type="scientific">Rhynchosporium secalis</name>
    <name type="common">Barley scald fungus</name>
    <dbReference type="NCBI Taxonomy" id="38038"/>
    <lineage>
        <taxon>Eukaryota</taxon>
        <taxon>Fungi</taxon>
        <taxon>Dikarya</taxon>
        <taxon>Ascomycota</taxon>
        <taxon>Pezizomycotina</taxon>
        <taxon>Leotiomycetes</taxon>
        <taxon>Helotiales</taxon>
        <taxon>Ploettnerulaceae</taxon>
        <taxon>Rhynchosporium</taxon>
    </lineage>
</organism>
<dbReference type="GO" id="GO:0005763">
    <property type="term" value="C:mitochondrial small ribosomal subunit"/>
    <property type="evidence" value="ECO:0007669"/>
    <property type="project" value="TreeGrafter"/>
</dbReference>
<dbReference type="Proteomes" id="UP000177625">
    <property type="component" value="Unassembled WGS sequence"/>
</dbReference>
<dbReference type="InterPro" id="IPR019349">
    <property type="entry name" value="Ribosomal_mS35_mit"/>
</dbReference>
<feature type="domain" description="Small ribosomal subunit protein mS35 mitochondrial conserved" evidence="1">
    <location>
        <begin position="171"/>
        <end position="292"/>
    </location>
</feature>
<name>A0A1E1LYA2_RHYSE</name>
<dbReference type="GO" id="GO:0032543">
    <property type="term" value="P:mitochondrial translation"/>
    <property type="evidence" value="ECO:0007669"/>
    <property type="project" value="InterPro"/>
</dbReference>
<keyword evidence="3" id="KW-1185">Reference proteome</keyword>
<evidence type="ECO:0000313" key="2">
    <source>
        <dbReference type="EMBL" id="CZT41265.1"/>
    </source>
</evidence>
<dbReference type="EMBL" id="FJVC01000032">
    <property type="protein sequence ID" value="CZT41265.1"/>
    <property type="molecule type" value="Genomic_DNA"/>
</dbReference>
<protein>
    <submittedName>
        <fullName evidence="2">Related to RSM24-mitochondrial ribosomal protein, small subunit</fullName>
    </submittedName>
</protein>
<keyword evidence="2" id="KW-0689">Ribosomal protein</keyword>
<dbReference type="AlphaFoldDB" id="A0A1E1LYA2"/>
<reference evidence="3" key="1">
    <citation type="submission" date="2016-03" db="EMBL/GenBank/DDBJ databases">
        <authorList>
            <person name="Guldener U."/>
        </authorList>
    </citation>
    <scope>NUCLEOTIDE SEQUENCE [LARGE SCALE GENOMIC DNA]</scope>
</reference>
<dbReference type="PANTHER" id="PTHR13490">
    <property type="entry name" value="MITOCHONDRIAL 28S RIBOSOMAL PROTEIN S28"/>
    <property type="match status" value="1"/>
</dbReference>
<dbReference type="Pfam" id="PF10213">
    <property type="entry name" value="MRP-S28"/>
    <property type="match status" value="1"/>
</dbReference>
<sequence length="360" mass="41520">MATALQGVRFTARSCLCSQTAYRYGTSSIGPGRAFSTTIPRVKRTNRIRTGLSKARKSDSEDAAELLDLERQIAEERKRNADGDEWTAVQAKIDAQAKPYELQDTQQRRKLKDTFMNMGEAEPWEDEYTMEDDDDDLNSLAHGELEQHREMRHYARIIAWEMPLLSKLVQPFQPPTREMPLRFRYTTYMGEQHPSEKKVVLEFSPADLPRLTKQQTDKLRKLAGVRYNPETDVVKMSCEMFETQSQNKRYLGDVVGSLLREARDPTDTFEDIPLDTRHHHFKAKPQFPKEWAITEARKVELQQYRAAMISKDQQMELTGQLIDGIQQIEEGLRKTSLKESIPEPVMIGRGKGGKKVAVRR</sequence>
<proteinExistence type="predicted"/>
<dbReference type="PANTHER" id="PTHR13490:SF0">
    <property type="entry name" value="SMALL RIBOSOMAL SUBUNIT PROTEIN MS35"/>
    <property type="match status" value="1"/>
</dbReference>
<accession>A0A1E1LYA2</accession>